<evidence type="ECO:0000313" key="2">
    <source>
        <dbReference type="EMBL" id="ADD81189.1"/>
    </source>
</evidence>
<evidence type="ECO:0000256" key="1">
    <source>
        <dbReference type="SAM" id="Phobius"/>
    </source>
</evidence>
<dbReference type="GeneID" id="18564195"/>
<proteinExistence type="predicted"/>
<name>D4P859_9CAUD</name>
<dbReference type="Proteomes" id="UP000001504">
    <property type="component" value="Segment"/>
</dbReference>
<dbReference type="KEGG" id="vg:18564195"/>
<keyword evidence="1" id="KW-1133">Transmembrane helix</keyword>
<keyword evidence="3" id="KW-1185">Reference proteome</keyword>
<protein>
    <submittedName>
        <fullName evidence="2">Gp84</fullName>
    </submittedName>
</protein>
<dbReference type="RefSeq" id="YP_009016265.1">
    <property type="nucleotide sequence ID" value="NC_023722.1"/>
</dbReference>
<keyword evidence="1" id="KW-0812">Transmembrane</keyword>
<evidence type="ECO:0000313" key="3">
    <source>
        <dbReference type="Proteomes" id="UP000001504"/>
    </source>
</evidence>
<accession>D4P859</accession>
<organism evidence="2 3">
    <name type="scientific">Rhodococcus phage ReqiPine5</name>
    <dbReference type="NCBI Taxonomy" id="691963"/>
    <lineage>
        <taxon>Viruses</taxon>
        <taxon>Duplodnaviria</taxon>
        <taxon>Heunggongvirae</taxon>
        <taxon>Uroviricota</taxon>
        <taxon>Caudoviricetes</taxon>
        <taxon>Caudoviricetes incertae sedis</taxon>
        <taxon>Reqipinevirus</taxon>
        <taxon>Reqipinevirus reqipine5</taxon>
    </lineage>
</organism>
<dbReference type="EMBL" id="GU580943">
    <property type="protein sequence ID" value="ADD81189.1"/>
    <property type="molecule type" value="Genomic_DNA"/>
</dbReference>
<keyword evidence="1" id="KW-0472">Membrane</keyword>
<feature type="transmembrane region" description="Helical" evidence="1">
    <location>
        <begin position="12"/>
        <end position="37"/>
    </location>
</feature>
<reference evidence="2 3" key="1">
    <citation type="journal article" date="2011" name="Appl. Environ. Microbiol.">
        <title>Genomic and functional analyses of Rhodococcus equi phages ReqiPepy6, ReqiPoco6, ReqiPine5, and ReqiDocB7.</title>
        <authorList>
            <person name="Summer E.J."/>
            <person name="Liu M."/>
            <person name="Gill J.J."/>
            <person name="Grant M."/>
            <person name="Chan-Cortes T.N."/>
            <person name="Ferguson L."/>
            <person name="Janes C."/>
            <person name="Lange K."/>
            <person name="Bertoli M."/>
            <person name="Moore C."/>
            <person name="Orchard R.C."/>
            <person name="Cohen N."/>
            <person name="Young R."/>
        </authorList>
    </citation>
    <scope>NUCLEOTIDE SEQUENCE [LARGE SCALE GENOMIC DNA]</scope>
</reference>
<sequence>MISSFFSGIGYLIGIVLGVGMIAVGLVIVVGVLGWMLRTGLRFAIDVFSGFVPGLRRWAKRNDQTTDL</sequence>
<gene>
    <name evidence="2" type="ORF">ReqiPine5gene84</name>
</gene>